<sequence length="1166" mass="134721">MASTDNRSLISEITDHHDKITQLRKKLKEQEDKLRQANTAIQFRDEVIAQQRQEIKLLNESLETASIFSDLYDDGGERDSDDSFPSSLSGSFRRERVSSGGGKSLMKLRSSEGDLTQNGMASNSFYPSSSSIRLLFDELGTIQQGSETESACVQVLKREIAELRDELHKRGHEQDTTGIHEKEKALLRLRGACEELLQSTGKLSGRGDGWREGCDESGAGGCSLRFEDDDELIEAMRDRCEALCRQLGLSHKAHCTIEQDEGIGSASTSRLEHSEPAPGHGIEEQQRQHQQQQQLMHCIERQLKRLLGGKEHCHNSGSESLSSLSLGLDEGCTLQGLIDDLKKEIESKDLVLRGRHDEMEHLRQELSSQGRLLNQCQARQEQFEGERTKLLQKIASLEESVDDQNRTIAMLNMEKLKLVRQVDDLKETLHQYRDNLQKTSEEKVAIEDECKNQLVTISNLRVALEETKRNGSSSVSVLQEVVENLQLEVILLSEQLNDAFKENLSKDNELDHYRDANLQLRCQLAELSRELADLKDISDAIDIRQELNEQKQRLFTLLKDDVRQLQDQMNGVRGEIESRQQDLGHLSYFREKCAEMERLHQLELSQQRSKHSSELKQLRREIESLSNQLAESADTGRQHEQMVESLATLQTTITKLDEHNRLLQKTIQSYQENRVQLEQQLGGSQQQLDVVRHELDELKGRSDEQERRIESLRTEKDRLAGELMMQRKMCKCGHSNATGSGSRERAKVPLSHSLQKQLAQKTLEVTRVQEELLQRTEEWKRRETEYVSHRVRATEQATGLIEQLSELKGRFGNVEQAAQLKDELIDRLQQSLRDVTRKFTMRQAQLTELEAKNVNLSDALDKARQEALLCEKRCTEEQSNARRCSMDQKNQLQQYERQINRLRAEVDALREKCDQISSERDVLRDECQSLRERLAKYEGKESALCEVVKSNQDELAMKASRVLELEETNRKLGQNYQQLKELHDSVTKQYQLAQLELEQLRDCSKKLAEFKQQTLSTKELTRKSVTEWKEREAQYCQEIGRLKKRTELLEQDRSKLIGKLNAYHRDNTILARRMQQSQQQQQPQPQQQPPSRQHSPYDDNRRSYNLTPLHQTFYPPDAYKLVRSTSDPNCNESDELLQKVEYTCSQLQQIRRFWHQGLKEVFPPEP</sequence>
<feature type="compositionally biased region" description="Basic and acidic residues" evidence="2">
    <location>
        <begin position="270"/>
        <end position="287"/>
    </location>
</feature>
<dbReference type="Gene3D" id="1.10.287.1490">
    <property type="match status" value="1"/>
</dbReference>
<organism evidence="3 4">
    <name type="scientific">Anopheles melas</name>
    <dbReference type="NCBI Taxonomy" id="34690"/>
    <lineage>
        <taxon>Eukaryota</taxon>
        <taxon>Metazoa</taxon>
        <taxon>Ecdysozoa</taxon>
        <taxon>Arthropoda</taxon>
        <taxon>Hexapoda</taxon>
        <taxon>Insecta</taxon>
        <taxon>Pterygota</taxon>
        <taxon>Neoptera</taxon>
        <taxon>Endopterygota</taxon>
        <taxon>Diptera</taxon>
        <taxon>Nematocera</taxon>
        <taxon>Culicoidea</taxon>
        <taxon>Culicidae</taxon>
        <taxon>Anophelinae</taxon>
        <taxon>Anopheles</taxon>
    </lineage>
</organism>
<dbReference type="AlphaFoldDB" id="A0A182TJC4"/>
<feature type="coiled-coil region" evidence="1">
    <location>
        <begin position="814"/>
        <end position="996"/>
    </location>
</feature>
<keyword evidence="1" id="KW-0175">Coiled coil</keyword>
<dbReference type="STRING" id="34690.A0A182TJC4"/>
<evidence type="ECO:0000313" key="4">
    <source>
        <dbReference type="Proteomes" id="UP000075902"/>
    </source>
</evidence>
<dbReference type="GO" id="GO:0016460">
    <property type="term" value="C:myosin II complex"/>
    <property type="evidence" value="ECO:0007669"/>
    <property type="project" value="TreeGrafter"/>
</dbReference>
<dbReference type="GO" id="GO:0032982">
    <property type="term" value="C:myosin filament"/>
    <property type="evidence" value="ECO:0007669"/>
    <property type="project" value="TreeGrafter"/>
</dbReference>
<dbReference type="GO" id="GO:0005737">
    <property type="term" value="C:cytoplasm"/>
    <property type="evidence" value="ECO:0007669"/>
    <property type="project" value="TreeGrafter"/>
</dbReference>
<dbReference type="EnsemblMetazoa" id="AMEC003354-RA">
    <property type="protein sequence ID" value="AMEC003354-PA"/>
    <property type="gene ID" value="AMEC003354"/>
</dbReference>
<proteinExistence type="predicted"/>
<dbReference type="VEuPathDB" id="VectorBase:AMEC003354"/>
<keyword evidence="4" id="KW-1185">Reference proteome</keyword>
<feature type="compositionally biased region" description="Low complexity" evidence="2">
    <location>
        <begin position="1075"/>
        <end position="1094"/>
    </location>
</feature>
<feature type="region of interest" description="Disordered" evidence="2">
    <location>
        <begin position="260"/>
        <end position="291"/>
    </location>
</feature>
<dbReference type="GO" id="GO:0000146">
    <property type="term" value="F:microfilament motor activity"/>
    <property type="evidence" value="ECO:0007669"/>
    <property type="project" value="TreeGrafter"/>
</dbReference>
<dbReference type="Proteomes" id="UP000075902">
    <property type="component" value="Unassembled WGS sequence"/>
</dbReference>
<evidence type="ECO:0000256" key="1">
    <source>
        <dbReference type="SAM" id="Coils"/>
    </source>
</evidence>
<reference evidence="3" key="2">
    <citation type="submission" date="2020-05" db="UniProtKB">
        <authorList>
            <consortium name="EnsemblMetazoa"/>
        </authorList>
    </citation>
    <scope>IDENTIFICATION</scope>
    <source>
        <strain evidence="3">CM1001059</strain>
    </source>
</reference>
<dbReference type="GO" id="GO:0051015">
    <property type="term" value="F:actin filament binding"/>
    <property type="evidence" value="ECO:0007669"/>
    <property type="project" value="TreeGrafter"/>
</dbReference>
<dbReference type="PANTHER" id="PTHR45615:SF40">
    <property type="entry name" value="MYOSIN HEAVY CHAIN, NON-MUSCLE"/>
    <property type="match status" value="1"/>
</dbReference>
<feature type="coiled-coil region" evidence="1">
    <location>
        <begin position="482"/>
        <end position="722"/>
    </location>
</feature>
<accession>A0A182TJC4</accession>
<feature type="region of interest" description="Disordered" evidence="2">
    <location>
        <begin position="1073"/>
        <end position="1110"/>
    </location>
</feature>
<dbReference type="PANTHER" id="PTHR45615">
    <property type="entry name" value="MYOSIN HEAVY CHAIN, NON-MUSCLE"/>
    <property type="match status" value="1"/>
</dbReference>
<protein>
    <submittedName>
        <fullName evidence="3">Uncharacterized protein</fullName>
    </submittedName>
</protein>
<name>A0A182TJC4_9DIPT</name>
<feature type="coiled-coil region" evidence="1">
    <location>
        <begin position="373"/>
        <end position="449"/>
    </location>
</feature>
<evidence type="ECO:0000256" key="2">
    <source>
        <dbReference type="SAM" id="MobiDB-lite"/>
    </source>
</evidence>
<feature type="coiled-coil region" evidence="1">
    <location>
        <begin position="13"/>
        <end position="40"/>
    </location>
</feature>
<feature type="region of interest" description="Disordered" evidence="2">
    <location>
        <begin position="74"/>
        <end position="107"/>
    </location>
</feature>
<dbReference type="SUPFAM" id="SSF57997">
    <property type="entry name" value="Tropomyosin"/>
    <property type="match status" value="1"/>
</dbReference>
<evidence type="ECO:0000313" key="3">
    <source>
        <dbReference type="EnsemblMetazoa" id="AMEC003354-PA"/>
    </source>
</evidence>
<reference evidence="4" key="1">
    <citation type="submission" date="2014-01" db="EMBL/GenBank/DDBJ databases">
        <title>The Genome Sequence of Anopheles melas CM1001059_A (V2).</title>
        <authorList>
            <consortium name="The Broad Institute Genomics Platform"/>
            <person name="Neafsey D.E."/>
            <person name="Besansky N."/>
            <person name="Howell P."/>
            <person name="Walton C."/>
            <person name="Young S.K."/>
            <person name="Zeng Q."/>
            <person name="Gargeya S."/>
            <person name="Fitzgerald M."/>
            <person name="Haas B."/>
            <person name="Abouelleil A."/>
            <person name="Allen A.W."/>
            <person name="Alvarado L."/>
            <person name="Arachchi H.M."/>
            <person name="Berlin A.M."/>
            <person name="Chapman S.B."/>
            <person name="Gainer-Dewar J."/>
            <person name="Goldberg J."/>
            <person name="Griggs A."/>
            <person name="Gujja S."/>
            <person name="Hansen M."/>
            <person name="Howarth C."/>
            <person name="Imamovic A."/>
            <person name="Ireland A."/>
            <person name="Larimer J."/>
            <person name="McCowan C."/>
            <person name="Murphy C."/>
            <person name="Pearson M."/>
            <person name="Poon T.W."/>
            <person name="Priest M."/>
            <person name="Roberts A."/>
            <person name="Saif S."/>
            <person name="Shea T."/>
            <person name="Sisk P."/>
            <person name="Sykes S."/>
            <person name="Wortman J."/>
            <person name="Nusbaum C."/>
            <person name="Birren B."/>
        </authorList>
    </citation>
    <scope>NUCLEOTIDE SEQUENCE [LARGE SCALE GENOMIC DNA]</scope>
    <source>
        <strain evidence="4">CM1001059</strain>
    </source>
</reference>